<name>A0A0Q3E5X5_BRADI</name>
<dbReference type="FunCoup" id="A0A0Q3E5X5">
    <property type="interactions" value="163"/>
</dbReference>
<dbReference type="InParanoid" id="A0A0Q3E5X5"/>
<dbReference type="GO" id="GO:0005783">
    <property type="term" value="C:endoplasmic reticulum"/>
    <property type="evidence" value="ECO:0000318"/>
    <property type="project" value="GO_Central"/>
</dbReference>
<evidence type="ECO:0000313" key="4">
    <source>
        <dbReference type="Proteomes" id="UP000008810"/>
    </source>
</evidence>
<evidence type="ECO:0000256" key="1">
    <source>
        <dbReference type="ARBA" id="ARBA00023002"/>
    </source>
</evidence>
<organism evidence="2">
    <name type="scientific">Brachypodium distachyon</name>
    <name type="common">Purple false brome</name>
    <name type="synonym">Trachynia distachya</name>
    <dbReference type="NCBI Taxonomy" id="15368"/>
    <lineage>
        <taxon>Eukaryota</taxon>
        <taxon>Viridiplantae</taxon>
        <taxon>Streptophyta</taxon>
        <taxon>Embryophyta</taxon>
        <taxon>Tracheophyta</taxon>
        <taxon>Spermatophyta</taxon>
        <taxon>Magnoliopsida</taxon>
        <taxon>Liliopsida</taxon>
        <taxon>Poales</taxon>
        <taxon>Poaceae</taxon>
        <taxon>BOP clade</taxon>
        <taxon>Pooideae</taxon>
        <taxon>Stipodae</taxon>
        <taxon>Brachypodieae</taxon>
        <taxon>Brachypodium</taxon>
    </lineage>
</organism>
<accession>A0A0Q3E5X5</accession>
<dbReference type="InterPro" id="IPR002347">
    <property type="entry name" value="SDR_fam"/>
</dbReference>
<dbReference type="STRING" id="15368.A0A0Q3E5X5"/>
<reference evidence="3" key="3">
    <citation type="submission" date="2018-08" db="UniProtKB">
        <authorList>
            <consortium name="EnsemblPlants"/>
        </authorList>
    </citation>
    <scope>IDENTIFICATION</scope>
    <source>
        <strain evidence="3">cv. Bd21</strain>
    </source>
</reference>
<dbReference type="EMBL" id="CM000884">
    <property type="protein sequence ID" value="KQJ81612.1"/>
    <property type="molecule type" value="Genomic_DNA"/>
</dbReference>
<dbReference type="AlphaFoldDB" id="A0A0Q3E5X5"/>
<dbReference type="Pfam" id="PF00106">
    <property type="entry name" value="adh_short"/>
    <property type="match status" value="1"/>
</dbReference>
<dbReference type="PIRSF" id="PIRSF000126">
    <property type="entry name" value="11-beta-HSD1"/>
    <property type="match status" value="1"/>
</dbReference>
<dbReference type="Proteomes" id="UP000008810">
    <property type="component" value="Chromosome 5"/>
</dbReference>
<evidence type="ECO:0000313" key="3">
    <source>
        <dbReference type="EnsemblPlants" id="KQJ81612"/>
    </source>
</evidence>
<dbReference type="SUPFAM" id="SSF51735">
    <property type="entry name" value="NAD(P)-binding Rossmann-fold domains"/>
    <property type="match status" value="1"/>
</dbReference>
<protein>
    <submittedName>
        <fullName evidence="2 3">Uncharacterized protein</fullName>
    </submittedName>
</protein>
<dbReference type="EnsemblPlants" id="KQJ81612">
    <property type="protein sequence ID" value="KQJ81612"/>
    <property type="gene ID" value="BRADI_5g01790v3"/>
</dbReference>
<dbReference type="InterPro" id="IPR051019">
    <property type="entry name" value="VLCFA-Steroid_DH"/>
</dbReference>
<dbReference type="PANTHER" id="PTHR43899">
    <property type="entry name" value="RH59310P"/>
    <property type="match status" value="1"/>
</dbReference>
<sequence>MVAGAAPIWFIWLASHGALYMSTICLRLLAHFVVCLHRSKDLRRCYGSWALITGPTTSLGRSMAMELACQGLNLILLNLHAANLHEISSTLHETHPEIQTKTVVFDLSLAGTEAMQQLRDAIEGLDVGVLVNNAAVARPGALFVHEADVERLVKMVRVNVTGLTVVTKAVLPGMLERGRGAVVNVGSGSTVAVPSFPLYTVYSATKRSRYSILLRLDISMSLIGKMLYLPYLRSDVVLKFLYMATYMNKSTITNSLLRKLNGVSINLAGGNNYKPKNRAFNNLKLCQVPFYVHTGMLSPQVKATMTVTLPFVATADAYARDAARWIGYGGAFCVPDASQQLQWFLAAFVPDAVHDWYRLRQHLNHRAILRNLNRS</sequence>
<proteinExistence type="predicted"/>
<dbReference type="OrthoDB" id="5545019at2759"/>
<keyword evidence="1" id="KW-0560">Oxidoreductase</keyword>
<dbReference type="PRINTS" id="PR00081">
    <property type="entry name" value="GDHRDH"/>
</dbReference>
<dbReference type="PANTHER" id="PTHR43899:SF21">
    <property type="entry name" value="OS04G0116600 PROTEIN"/>
    <property type="match status" value="1"/>
</dbReference>
<keyword evidence="4" id="KW-1185">Reference proteome</keyword>
<dbReference type="GO" id="GO:0045703">
    <property type="term" value="F:ketoreductase activity"/>
    <property type="evidence" value="ECO:0000318"/>
    <property type="project" value="GO_Central"/>
</dbReference>
<gene>
    <name evidence="2" type="ORF">BRADI_5g01790v3</name>
</gene>
<reference evidence="2 3" key="1">
    <citation type="journal article" date="2010" name="Nature">
        <title>Genome sequencing and analysis of the model grass Brachypodium distachyon.</title>
        <authorList>
            <consortium name="International Brachypodium Initiative"/>
        </authorList>
    </citation>
    <scope>NUCLEOTIDE SEQUENCE [LARGE SCALE GENOMIC DNA]</scope>
    <source>
        <strain evidence="2 3">Bd21</strain>
    </source>
</reference>
<evidence type="ECO:0000313" key="2">
    <source>
        <dbReference type="EMBL" id="KQJ81612.1"/>
    </source>
</evidence>
<dbReference type="Gramene" id="KQJ81612">
    <property type="protein sequence ID" value="KQJ81612"/>
    <property type="gene ID" value="BRADI_5g01790v3"/>
</dbReference>
<dbReference type="InterPro" id="IPR036291">
    <property type="entry name" value="NAD(P)-bd_dom_sf"/>
</dbReference>
<dbReference type="Gene3D" id="3.40.50.720">
    <property type="entry name" value="NAD(P)-binding Rossmann-like Domain"/>
    <property type="match status" value="1"/>
</dbReference>
<reference evidence="2" key="2">
    <citation type="submission" date="2017-06" db="EMBL/GenBank/DDBJ databases">
        <title>WGS assembly of Brachypodium distachyon.</title>
        <authorList>
            <consortium name="The International Brachypodium Initiative"/>
            <person name="Lucas S."/>
            <person name="Harmon-Smith M."/>
            <person name="Lail K."/>
            <person name="Tice H."/>
            <person name="Grimwood J."/>
            <person name="Bruce D."/>
            <person name="Barry K."/>
            <person name="Shu S."/>
            <person name="Lindquist E."/>
            <person name="Wang M."/>
            <person name="Pitluck S."/>
            <person name="Vogel J.P."/>
            <person name="Garvin D.F."/>
            <person name="Mockler T.C."/>
            <person name="Schmutz J."/>
            <person name="Rokhsar D."/>
            <person name="Bevan M.W."/>
        </authorList>
    </citation>
    <scope>NUCLEOTIDE SEQUENCE</scope>
    <source>
        <strain evidence="2">Bd21</strain>
    </source>
</reference>